<feature type="signal peptide" evidence="1">
    <location>
        <begin position="1"/>
        <end position="24"/>
    </location>
</feature>
<reference evidence="2 3" key="1">
    <citation type="submission" date="2019-07" db="EMBL/GenBank/DDBJ databases">
        <title>Whole genome shotgun sequence of Nocardia ninae NBRC 108245.</title>
        <authorList>
            <person name="Hosoyama A."/>
            <person name="Uohara A."/>
            <person name="Ohji S."/>
            <person name="Ichikawa N."/>
        </authorList>
    </citation>
    <scope>NUCLEOTIDE SEQUENCE [LARGE SCALE GENOMIC DNA]</scope>
    <source>
        <strain evidence="2 3">NBRC 108245</strain>
    </source>
</reference>
<gene>
    <name evidence="2" type="ORF">NN4_49270</name>
</gene>
<organism evidence="2 3">
    <name type="scientific">Nocardia ninae NBRC 108245</name>
    <dbReference type="NCBI Taxonomy" id="1210091"/>
    <lineage>
        <taxon>Bacteria</taxon>
        <taxon>Bacillati</taxon>
        <taxon>Actinomycetota</taxon>
        <taxon>Actinomycetes</taxon>
        <taxon>Mycobacteriales</taxon>
        <taxon>Nocardiaceae</taxon>
        <taxon>Nocardia</taxon>
    </lineage>
</organism>
<comment type="caution">
    <text evidence="2">The sequence shown here is derived from an EMBL/GenBank/DDBJ whole genome shotgun (WGS) entry which is preliminary data.</text>
</comment>
<protein>
    <submittedName>
        <fullName evidence="2">Uncharacterized protein</fullName>
    </submittedName>
</protein>
<sequence length="184" mass="19305">MFQCGARALIVSLMVILGAAETTACETNETTIEVGCDLTGPLIKLIALTLKMHPTTSLGSLALDAASIPVSAACKRWMGSKTEPTTAEEFLSHTEELAPIFRLPVGVGVCGSGSSEFASVAAVFGTTSCPFSLNVQSAFLLSSRDTPLTVQAWSPVTNHTYTMTCTGQYPVVCRGGDNAGIYIY</sequence>
<name>A0A511MJU0_9NOCA</name>
<feature type="chain" id="PRO_5039665471" evidence="1">
    <location>
        <begin position="25"/>
        <end position="184"/>
    </location>
</feature>
<dbReference type="AlphaFoldDB" id="A0A511MJU0"/>
<evidence type="ECO:0000313" key="2">
    <source>
        <dbReference type="EMBL" id="GEM40408.1"/>
    </source>
</evidence>
<keyword evidence="3" id="KW-1185">Reference proteome</keyword>
<evidence type="ECO:0000313" key="3">
    <source>
        <dbReference type="Proteomes" id="UP000321424"/>
    </source>
</evidence>
<keyword evidence="1" id="KW-0732">Signal</keyword>
<proteinExistence type="predicted"/>
<dbReference type="EMBL" id="BJXA01000036">
    <property type="protein sequence ID" value="GEM40408.1"/>
    <property type="molecule type" value="Genomic_DNA"/>
</dbReference>
<evidence type="ECO:0000256" key="1">
    <source>
        <dbReference type="SAM" id="SignalP"/>
    </source>
</evidence>
<accession>A0A511MJU0</accession>
<dbReference type="Proteomes" id="UP000321424">
    <property type="component" value="Unassembled WGS sequence"/>
</dbReference>